<name>A0A1B2HDD6_9PSEU</name>
<protein>
    <submittedName>
        <fullName evidence="2">Uncharacterized protein</fullName>
    </submittedName>
</protein>
<keyword evidence="1" id="KW-1133">Transmembrane helix</keyword>
<gene>
    <name evidence="2" type="ORF">BBK82_06290</name>
</gene>
<keyword evidence="3" id="KW-1185">Reference proteome</keyword>
<proteinExistence type="predicted"/>
<sequence length="347" mass="38626">MRSRALIYFGSLLATIALINTPVPRVVVSAVLNPDAGDAVARSLGSITKDLVLVLLISIYFEWVRTREQTELLRGVDRKLDALKSTTAPATRQLVLDSTSPEELITTALDRHIPHVSDKSSLVSLVLSLRPAHHDVSVALRVERVEGTTVHVSFRYELTMPRGPLLAAVTSSPTHSIALSDACPELFDVSTLASTASFEEDAKAFGNKLECYVEPRRGGTRKVDFRRVPATMVRKYISLPVGLTHADLMLFAADLSQEDTEFVRVRQYSHFSQDLAVPGVWWYADRPMFVRSLTMDIRELVRERGKKVHMQVFLGSVDSLVLDADEGYLSLKLDRWVVQGQGVIANW</sequence>
<feature type="transmembrane region" description="Helical" evidence="1">
    <location>
        <begin position="39"/>
        <end position="61"/>
    </location>
</feature>
<dbReference type="Proteomes" id="UP000093053">
    <property type="component" value="Chromosome"/>
</dbReference>
<dbReference type="KEGG" id="led:BBK82_06290"/>
<keyword evidence="1" id="KW-0812">Transmembrane</keyword>
<dbReference type="RefSeq" id="WP_065914155.1">
    <property type="nucleotide sequence ID" value="NZ_CP016793.1"/>
</dbReference>
<evidence type="ECO:0000313" key="2">
    <source>
        <dbReference type="EMBL" id="ANZ35747.1"/>
    </source>
</evidence>
<keyword evidence="1" id="KW-0472">Membrane</keyword>
<dbReference type="OrthoDB" id="3664351at2"/>
<organism evidence="2 3">
    <name type="scientific">Lentzea guizhouensis</name>
    <dbReference type="NCBI Taxonomy" id="1586287"/>
    <lineage>
        <taxon>Bacteria</taxon>
        <taxon>Bacillati</taxon>
        <taxon>Actinomycetota</taxon>
        <taxon>Actinomycetes</taxon>
        <taxon>Pseudonocardiales</taxon>
        <taxon>Pseudonocardiaceae</taxon>
        <taxon>Lentzea</taxon>
    </lineage>
</organism>
<accession>A0A1B2HDD6</accession>
<evidence type="ECO:0000313" key="3">
    <source>
        <dbReference type="Proteomes" id="UP000093053"/>
    </source>
</evidence>
<dbReference type="AlphaFoldDB" id="A0A1B2HDD6"/>
<reference evidence="2 3" key="1">
    <citation type="submission" date="2016-07" db="EMBL/GenBank/DDBJ databases">
        <title>Complete genome sequence of the Lentzea guizhouensis DHS C013.</title>
        <authorList>
            <person name="Cao C."/>
        </authorList>
    </citation>
    <scope>NUCLEOTIDE SEQUENCE [LARGE SCALE GENOMIC DNA]</scope>
    <source>
        <strain evidence="2 3">DHS C013</strain>
    </source>
</reference>
<evidence type="ECO:0000256" key="1">
    <source>
        <dbReference type="SAM" id="Phobius"/>
    </source>
</evidence>
<dbReference type="EMBL" id="CP016793">
    <property type="protein sequence ID" value="ANZ35747.1"/>
    <property type="molecule type" value="Genomic_DNA"/>
</dbReference>